<feature type="repeat" description="TPR" evidence="1">
    <location>
        <begin position="42"/>
        <end position="75"/>
    </location>
</feature>
<dbReference type="AlphaFoldDB" id="A0A286TW95"/>
<evidence type="ECO:0000313" key="2">
    <source>
        <dbReference type="EMBL" id="GAX60124.1"/>
    </source>
</evidence>
<comment type="caution">
    <text evidence="2">The sequence shown here is derived from an EMBL/GenBank/DDBJ whole genome shotgun (WGS) entry which is preliminary data.</text>
</comment>
<dbReference type="Proteomes" id="UP000218542">
    <property type="component" value="Unassembled WGS sequence"/>
</dbReference>
<evidence type="ECO:0000256" key="1">
    <source>
        <dbReference type="PROSITE-ProRule" id="PRU00339"/>
    </source>
</evidence>
<name>A0A286TW95_9BACT</name>
<dbReference type="Pfam" id="PF13181">
    <property type="entry name" value="TPR_8"/>
    <property type="match status" value="1"/>
</dbReference>
<accession>A0A286TW95</accession>
<organism evidence="2 3">
    <name type="scientific">Candidatus Scalindua japonica</name>
    <dbReference type="NCBI Taxonomy" id="1284222"/>
    <lineage>
        <taxon>Bacteria</taxon>
        <taxon>Pseudomonadati</taxon>
        <taxon>Planctomycetota</taxon>
        <taxon>Candidatus Brocadiia</taxon>
        <taxon>Candidatus Brocadiales</taxon>
        <taxon>Candidatus Scalinduaceae</taxon>
        <taxon>Candidatus Scalindua</taxon>
    </lineage>
</organism>
<dbReference type="Gene3D" id="1.25.40.10">
    <property type="entry name" value="Tetratricopeptide repeat domain"/>
    <property type="match status" value="1"/>
</dbReference>
<dbReference type="PROSITE" id="PS50005">
    <property type="entry name" value="TPR"/>
    <property type="match status" value="1"/>
</dbReference>
<protein>
    <submittedName>
        <fullName evidence="2">Tetratricopeptide repeat protein</fullName>
    </submittedName>
</protein>
<dbReference type="SUPFAM" id="SSF48452">
    <property type="entry name" value="TPR-like"/>
    <property type="match status" value="1"/>
</dbReference>
<evidence type="ECO:0000313" key="3">
    <source>
        <dbReference type="Proteomes" id="UP000218542"/>
    </source>
</evidence>
<dbReference type="EMBL" id="BAOS01000005">
    <property type="protein sequence ID" value="GAX60124.1"/>
    <property type="molecule type" value="Genomic_DNA"/>
</dbReference>
<reference evidence="3" key="1">
    <citation type="journal article" date="2017" name="Environ. Microbiol. Rep.">
        <title>Genetic Diversity of Marine Anaerobic Ammonium-Oxidizing Bacteria as Revealed by Genomic and Proteomic Analyses of 'Candidatus Scalindua japonica'.</title>
        <authorList>
            <person name="Oshiki M."/>
            <person name="Mizuto K."/>
            <person name="Kimura Z."/>
            <person name="Kindaichi T."/>
            <person name="Satoh H."/>
            <person name="Okabe S."/>
        </authorList>
    </citation>
    <scope>NUCLEOTIDE SEQUENCE [LARGE SCALE GENOMIC DNA]</scope>
    <source>
        <strain evidence="3">husup-a2</strain>
    </source>
</reference>
<proteinExistence type="predicted"/>
<dbReference type="InterPro" id="IPR011990">
    <property type="entry name" value="TPR-like_helical_dom_sf"/>
</dbReference>
<sequence length="121" mass="14186">MNQKLSTRHKKDHKGITLLKRERYREAEEATSKAVTMDKKYPPFFNNFGDVLLKREKYHQAGEAYRKALENNQKGSNSEEKFRAHFGLAKVHALLAERGKEDWMCRESLKYLDHIGISFLS</sequence>
<gene>
    <name evidence="2" type="ORF">SCALIN_C05_0209</name>
</gene>
<dbReference type="InterPro" id="IPR019734">
    <property type="entry name" value="TPR_rpt"/>
</dbReference>
<keyword evidence="3" id="KW-1185">Reference proteome</keyword>
<keyword evidence="1" id="KW-0802">TPR repeat</keyword>